<proteinExistence type="predicted"/>
<dbReference type="Proteomes" id="UP000621500">
    <property type="component" value="Unassembled WGS sequence"/>
</dbReference>
<accession>A0ABQ4F079</accession>
<reference evidence="2 3" key="1">
    <citation type="submission" date="2021-01" db="EMBL/GenBank/DDBJ databases">
        <title>Whole genome shotgun sequence of Plantactinospora mayteni NBRC 109088.</title>
        <authorList>
            <person name="Komaki H."/>
            <person name="Tamura T."/>
        </authorList>
    </citation>
    <scope>NUCLEOTIDE SEQUENCE [LARGE SCALE GENOMIC DNA]</scope>
    <source>
        <strain evidence="2 3">NBRC 109088</strain>
    </source>
</reference>
<gene>
    <name evidence="2" type="ORF">Pma05_68950</name>
</gene>
<evidence type="ECO:0000313" key="3">
    <source>
        <dbReference type="Proteomes" id="UP000621500"/>
    </source>
</evidence>
<evidence type="ECO:0000256" key="1">
    <source>
        <dbReference type="SAM" id="MobiDB-lite"/>
    </source>
</evidence>
<evidence type="ECO:0008006" key="4">
    <source>
        <dbReference type="Google" id="ProtNLM"/>
    </source>
</evidence>
<sequence length="144" mass="17049">MTDSAAPAPWAWDDATDEAYEDLWARFVRWVDWVEREYAPWVVLPPCWPVHEALRFELTLLWYAHDAALYRSTDPISGIQWHVDLRNAANAWRALATCDHREPSPEQRRIEQARRDRRDEFAAEAMTRRSADPANHEQQFETEE</sequence>
<name>A0ABQ4F079_9ACTN</name>
<dbReference type="RefSeq" id="WP_203861648.1">
    <property type="nucleotide sequence ID" value="NZ_BAAAZQ010000022.1"/>
</dbReference>
<dbReference type="EMBL" id="BONX01000052">
    <property type="protein sequence ID" value="GIH00323.1"/>
    <property type="molecule type" value="Genomic_DNA"/>
</dbReference>
<evidence type="ECO:0000313" key="2">
    <source>
        <dbReference type="EMBL" id="GIH00323.1"/>
    </source>
</evidence>
<feature type="region of interest" description="Disordered" evidence="1">
    <location>
        <begin position="100"/>
        <end position="144"/>
    </location>
</feature>
<keyword evidence="3" id="KW-1185">Reference proteome</keyword>
<comment type="caution">
    <text evidence="2">The sequence shown here is derived from an EMBL/GenBank/DDBJ whole genome shotgun (WGS) entry which is preliminary data.</text>
</comment>
<organism evidence="2 3">
    <name type="scientific">Plantactinospora mayteni</name>
    <dbReference type="NCBI Taxonomy" id="566021"/>
    <lineage>
        <taxon>Bacteria</taxon>
        <taxon>Bacillati</taxon>
        <taxon>Actinomycetota</taxon>
        <taxon>Actinomycetes</taxon>
        <taxon>Micromonosporales</taxon>
        <taxon>Micromonosporaceae</taxon>
        <taxon>Plantactinospora</taxon>
    </lineage>
</organism>
<protein>
    <recommendedName>
        <fullName evidence="4">DUF4913 domain-containing protein</fullName>
    </recommendedName>
</protein>